<dbReference type="OrthoDB" id="3827359at2"/>
<dbReference type="AlphaFoldDB" id="A0A1B7LWU1"/>
<protein>
    <submittedName>
        <fullName evidence="1">Uncharacterized protein</fullName>
    </submittedName>
</protein>
<name>A0A1B7LWU1_9MICC</name>
<evidence type="ECO:0000313" key="2">
    <source>
        <dbReference type="Proteomes" id="UP000078292"/>
    </source>
</evidence>
<keyword evidence="2" id="KW-1185">Reference proteome</keyword>
<sequence>MRWNDLFADLEAQLQFGHWEAVEQDAAELTRGLWAELTLMDRLRGALGQRVRMVLADGRIQVIDLKAVGPAWVGGIDETSSVIILRDAILGIDTDLNRAVVPSRPLHAGPSVLAIYRALARRREPVQVVSRQGTTLAEGTIDRVGKDHIDMAMHARDEFRRSSSVQGWRIIPTDAIQLVRASPMGLDDIA</sequence>
<reference evidence="1 2" key="1">
    <citation type="submission" date="2016-04" db="EMBL/GenBank/DDBJ databases">
        <title>First whole genome shotgun sequence of the bacterium Enteractinococcus sp. strain UASWS1574.</title>
        <authorList>
            <person name="Crovadore J."/>
            <person name="Chablais R."/>
            <person name="Lefort F."/>
        </authorList>
    </citation>
    <scope>NUCLEOTIDE SEQUENCE [LARGE SCALE GENOMIC DNA]</scope>
    <source>
        <strain evidence="1 2">UASWS1574</strain>
    </source>
</reference>
<dbReference type="EMBL" id="LXEY01000022">
    <property type="protein sequence ID" value="OAV59522.1"/>
    <property type="molecule type" value="Genomic_DNA"/>
</dbReference>
<gene>
    <name evidence="1" type="ORF">A6F49_16945</name>
</gene>
<dbReference type="Proteomes" id="UP000078292">
    <property type="component" value="Unassembled WGS sequence"/>
</dbReference>
<dbReference type="STRING" id="1837282.A6F49_16945"/>
<organism evidence="1 2">
    <name type="scientific">Enteractinococcus helveticum</name>
    <dbReference type="NCBI Taxonomy" id="1837282"/>
    <lineage>
        <taxon>Bacteria</taxon>
        <taxon>Bacillati</taxon>
        <taxon>Actinomycetota</taxon>
        <taxon>Actinomycetes</taxon>
        <taxon>Micrococcales</taxon>
        <taxon>Micrococcaceae</taxon>
    </lineage>
</organism>
<accession>A0A1B7LWU1</accession>
<comment type="caution">
    <text evidence="1">The sequence shown here is derived from an EMBL/GenBank/DDBJ whole genome shotgun (WGS) entry which is preliminary data.</text>
</comment>
<evidence type="ECO:0000313" key="1">
    <source>
        <dbReference type="EMBL" id="OAV59522.1"/>
    </source>
</evidence>
<proteinExistence type="predicted"/>
<dbReference type="RefSeq" id="WP_043058557.1">
    <property type="nucleotide sequence ID" value="NZ_LXEY01000022.1"/>
</dbReference>